<proteinExistence type="predicted"/>
<dbReference type="CDD" id="cd00037">
    <property type="entry name" value="CLECT"/>
    <property type="match status" value="1"/>
</dbReference>
<accession>A0A0B6ZZL1</accession>
<dbReference type="AlphaFoldDB" id="A0A0B6ZZL1"/>
<evidence type="ECO:0000259" key="1">
    <source>
        <dbReference type="PROSITE" id="PS50041"/>
    </source>
</evidence>
<dbReference type="PANTHER" id="PTHR22803">
    <property type="entry name" value="MANNOSE, PHOSPHOLIPASE, LECTIN RECEPTOR RELATED"/>
    <property type="match status" value="1"/>
</dbReference>
<organism evidence="2">
    <name type="scientific">Arion vulgaris</name>
    <dbReference type="NCBI Taxonomy" id="1028688"/>
    <lineage>
        <taxon>Eukaryota</taxon>
        <taxon>Metazoa</taxon>
        <taxon>Spiralia</taxon>
        <taxon>Lophotrochozoa</taxon>
        <taxon>Mollusca</taxon>
        <taxon>Gastropoda</taxon>
        <taxon>Heterobranchia</taxon>
        <taxon>Euthyneura</taxon>
        <taxon>Panpulmonata</taxon>
        <taxon>Eupulmonata</taxon>
        <taxon>Stylommatophora</taxon>
        <taxon>Helicina</taxon>
        <taxon>Arionoidea</taxon>
        <taxon>Arionidae</taxon>
        <taxon>Arion</taxon>
    </lineage>
</organism>
<dbReference type="InterPro" id="IPR016186">
    <property type="entry name" value="C-type_lectin-like/link_sf"/>
</dbReference>
<evidence type="ECO:0000313" key="2">
    <source>
        <dbReference type="EMBL" id="CEK74018.1"/>
    </source>
</evidence>
<dbReference type="SMART" id="SM00034">
    <property type="entry name" value="CLECT"/>
    <property type="match status" value="1"/>
</dbReference>
<gene>
    <name evidence="2" type="primary">ORF89327</name>
</gene>
<feature type="domain" description="C-type lectin" evidence="1">
    <location>
        <begin position="56"/>
        <end position="174"/>
    </location>
</feature>
<dbReference type="PROSITE" id="PS50041">
    <property type="entry name" value="C_TYPE_LECTIN_2"/>
    <property type="match status" value="1"/>
</dbReference>
<dbReference type="Gene3D" id="3.10.100.10">
    <property type="entry name" value="Mannose-Binding Protein A, subunit A"/>
    <property type="match status" value="1"/>
</dbReference>
<dbReference type="InterPro" id="IPR001304">
    <property type="entry name" value="C-type_lectin-like"/>
</dbReference>
<dbReference type="SUPFAM" id="SSF56436">
    <property type="entry name" value="C-type lectin-like"/>
    <property type="match status" value="1"/>
</dbReference>
<dbReference type="EMBL" id="HACG01027153">
    <property type="protein sequence ID" value="CEK74018.1"/>
    <property type="molecule type" value="Transcribed_RNA"/>
</dbReference>
<protein>
    <recommendedName>
        <fullName evidence="1">C-type lectin domain-containing protein</fullName>
    </recommendedName>
</protein>
<sequence length="182" mass="21187">SEEIINGLTLIWFEKFSTWPRSVIDRTKMLRILLLFTLSAQYAASEIVCPLGWILFQNHCYAFIDDRLNWYAAAAACDYLDSYLVKIETAAENTWLVSVLRSYNFQETWTGGSQKLHALQFVWLPSQEPFTFLGWGGGQPDNTRGRESYLEIRGEFNFSWNDHLPEIEKSFVCEKEPHKLEC</sequence>
<feature type="non-terminal residue" evidence="2">
    <location>
        <position position="1"/>
    </location>
</feature>
<name>A0A0B6ZZL1_9EUPU</name>
<dbReference type="Pfam" id="PF00059">
    <property type="entry name" value="Lectin_C"/>
    <property type="match status" value="1"/>
</dbReference>
<dbReference type="InterPro" id="IPR016187">
    <property type="entry name" value="CTDL_fold"/>
</dbReference>
<reference evidence="2" key="1">
    <citation type="submission" date="2014-12" db="EMBL/GenBank/DDBJ databases">
        <title>Insight into the proteome of Arion vulgaris.</title>
        <authorList>
            <person name="Aradska J."/>
            <person name="Bulat T."/>
            <person name="Smidak R."/>
            <person name="Sarate P."/>
            <person name="Gangsoo J."/>
            <person name="Sialana F."/>
            <person name="Bilban M."/>
            <person name="Lubec G."/>
        </authorList>
    </citation>
    <scope>NUCLEOTIDE SEQUENCE</scope>
    <source>
        <tissue evidence="2">Skin</tissue>
    </source>
</reference>
<dbReference type="InterPro" id="IPR050111">
    <property type="entry name" value="C-type_lectin/snaclec_domain"/>
</dbReference>